<reference evidence="4" key="1">
    <citation type="journal article" date="2019" name="Int. J. Syst. Evol. Microbiol.">
        <title>The Global Catalogue of Microorganisms (GCM) 10K type strain sequencing project: providing services to taxonomists for standard genome sequencing and annotation.</title>
        <authorList>
            <consortium name="The Broad Institute Genomics Platform"/>
            <consortium name="The Broad Institute Genome Sequencing Center for Infectious Disease"/>
            <person name="Wu L."/>
            <person name="Ma J."/>
        </authorList>
    </citation>
    <scope>NUCLEOTIDE SEQUENCE [LARGE SCALE GENOMIC DNA]</scope>
    <source>
        <strain evidence="4">DT72</strain>
    </source>
</reference>
<proteinExistence type="predicted"/>
<organism evidence="3 4">
    <name type="scientific">Rhodococcus gannanensis</name>
    <dbReference type="NCBI Taxonomy" id="1960308"/>
    <lineage>
        <taxon>Bacteria</taxon>
        <taxon>Bacillati</taxon>
        <taxon>Actinomycetota</taxon>
        <taxon>Actinomycetes</taxon>
        <taxon>Mycobacteriales</taxon>
        <taxon>Nocardiaceae</taxon>
        <taxon>Rhodococcus</taxon>
    </lineage>
</organism>
<accession>A0ABW4P7J1</accession>
<keyword evidence="1" id="KW-0732">Signal</keyword>
<dbReference type="Gene3D" id="3.40.50.1820">
    <property type="entry name" value="alpha/beta hydrolase"/>
    <property type="match status" value="1"/>
</dbReference>
<evidence type="ECO:0000313" key="4">
    <source>
        <dbReference type="Proteomes" id="UP001597286"/>
    </source>
</evidence>
<dbReference type="InterPro" id="IPR029058">
    <property type="entry name" value="AB_hydrolase_fold"/>
</dbReference>
<gene>
    <name evidence="3" type="ORF">ACFSJG_17450</name>
</gene>
<evidence type="ECO:0000256" key="1">
    <source>
        <dbReference type="SAM" id="SignalP"/>
    </source>
</evidence>
<dbReference type="Pfam" id="PF08386">
    <property type="entry name" value="Abhydrolase_4"/>
    <property type="match status" value="1"/>
</dbReference>
<evidence type="ECO:0000259" key="2">
    <source>
        <dbReference type="Pfam" id="PF08386"/>
    </source>
</evidence>
<dbReference type="EMBL" id="JBHUFB010000013">
    <property type="protein sequence ID" value="MFD1814003.1"/>
    <property type="molecule type" value="Genomic_DNA"/>
</dbReference>
<feature type="signal peptide" evidence="1">
    <location>
        <begin position="1"/>
        <end position="19"/>
    </location>
</feature>
<feature type="domain" description="Peptidase S33 tripeptidyl aminopeptidase-like C-terminal" evidence="2">
    <location>
        <begin position="418"/>
        <end position="519"/>
    </location>
</feature>
<name>A0ABW4P7J1_9NOCA</name>
<keyword evidence="4" id="KW-1185">Reference proteome</keyword>
<protein>
    <submittedName>
        <fullName evidence="3">Alpha/beta hydrolase</fullName>
    </submittedName>
</protein>
<keyword evidence="3" id="KW-0378">Hydrolase</keyword>
<dbReference type="Proteomes" id="UP001597286">
    <property type="component" value="Unassembled WGS sequence"/>
</dbReference>
<feature type="chain" id="PRO_5046243863" evidence="1">
    <location>
        <begin position="20"/>
        <end position="521"/>
    </location>
</feature>
<dbReference type="InterPro" id="IPR013595">
    <property type="entry name" value="Pept_S33_TAP-like_C"/>
</dbReference>
<sequence>MRTLGLAAVVIALCTACGAGPSVRPDVAIVEQPGNAPTSTSGEVPDVAPELPVPVHDLAWRDCTAETVETLGLPPGPGGLVLDCADLVAPVDPGQPSHGTFDVGVLRARLPQTPADAAPLVLTTGADRASTETLAALATGPASTLLATRPVVAVDRRGIGTSTAIECADGTTTMPRQAMIDLGQFTRPPARGGDAADTVLALGRDATTTCTDFLQPHELSFDAPHAAEDLDALRVAWGVDRIGLIAAGSGVDVALAYATAHPTSLARLVLDSPSVVRTDAATTAEAVVRGRQAALASYARQCAALQCSLGPDPLGAITDLVDRARRSELGSVSSNAVLLAITDFVGSPRGDVQAGIREFSDVLASAAAGDTGPLQGRVDSAVAATRSDGQFVARCSDGHQWPTPGRVRELMADWGERYPVFGPEGALELLLCASWPTTAQAPAPGTATVATMAVAGAADPVSGDGAGSATGVLAAVGTPTATVAWLGSGHPALTHSDCVQLAVVGYAASAVLPPDGGACPG</sequence>
<evidence type="ECO:0000313" key="3">
    <source>
        <dbReference type="EMBL" id="MFD1814003.1"/>
    </source>
</evidence>
<dbReference type="RefSeq" id="WP_378486508.1">
    <property type="nucleotide sequence ID" value="NZ_JBHUFB010000013.1"/>
</dbReference>
<dbReference type="GO" id="GO:0016787">
    <property type="term" value="F:hydrolase activity"/>
    <property type="evidence" value="ECO:0007669"/>
    <property type="project" value="UniProtKB-KW"/>
</dbReference>
<dbReference type="SUPFAM" id="SSF53474">
    <property type="entry name" value="alpha/beta-Hydrolases"/>
    <property type="match status" value="1"/>
</dbReference>
<comment type="caution">
    <text evidence="3">The sequence shown here is derived from an EMBL/GenBank/DDBJ whole genome shotgun (WGS) entry which is preliminary data.</text>
</comment>